<keyword evidence="3" id="KW-1185">Reference proteome</keyword>
<proteinExistence type="predicted"/>
<dbReference type="Gene3D" id="3.40.50.300">
    <property type="entry name" value="P-loop containing nucleotide triphosphate hydrolases"/>
    <property type="match status" value="1"/>
</dbReference>
<dbReference type="InterPro" id="IPR038729">
    <property type="entry name" value="Rad50/SbcC_AAA"/>
</dbReference>
<name>A0ABT3CQU8_9BACT</name>
<accession>A0ABT3CQU8</accession>
<evidence type="ECO:0000313" key="2">
    <source>
        <dbReference type="EMBL" id="MCV9385997.1"/>
    </source>
</evidence>
<dbReference type="Proteomes" id="UP001300692">
    <property type="component" value="Unassembled WGS sequence"/>
</dbReference>
<protein>
    <submittedName>
        <fullName evidence="2">AAA family ATPase</fullName>
    </submittedName>
</protein>
<dbReference type="Pfam" id="PF13304">
    <property type="entry name" value="AAA_21"/>
    <property type="match status" value="1"/>
</dbReference>
<dbReference type="SMART" id="SM00507">
    <property type="entry name" value="HNHc"/>
    <property type="match status" value="1"/>
</dbReference>
<dbReference type="Pfam" id="PF13476">
    <property type="entry name" value="AAA_23"/>
    <property type="match status" value="1"/>
</dbReference>
<sequence>MIFVDRNIVSIPEVFSTKEMEIANDRLKEFYNQPSKSRSQKRYSRPFEFDLREPIKISLHSLFRSKCAYCESIVKKGSKTEYDHFRPKFGARGDEKEFSQDHYWWLTYNWNNFYLACSECNRYKATWFPVVGKRAKPESNYEDILKKEKPLFIDPCKDMPSDHFSFNNSGEIEYLSERGKVTIELLNLNRSKLVGLRKNEIQNTFGEWEELSKLWRKKENNWSRINEIVAAWREIISEKSSRPYVAATKTLILDRIQTISEIEEHILDKTSQSDLQKIKTKDPIKKKVVPKPKTTPKENVVKIPTKTSDLSISAHTPTIKTNQVFLERLELKNYKCFDYINLNLSQTRLDNSESGEPWHLILGENGVGKSSILKAISIALLNKSSIAKLSHEINSKKLLKNGKQSGHIKLTYNQGQEVIVNFSKKDNSIKTSVEEPLTNIIAYGSVRLLPKGDIRSEQSEFNNIRVGNLFDYSIALRDANEWLLSRSRGEFDREATTLKELMLLNENCVLRRINKEIQVTFPDQKPISIDELSDGYKMVYAMAVDIMSSLSSENINYNLAHGIVLIDEIGTHLHPRWKMQVVERLRSSFPNLQFIVSTHEPLCLRGLGPGEVIVLAKNDANEIIAIDDLPDPSELRIDQILTSEFFGLKSTFDPKTEQIFEEYYGLLAKDEEERDLKEKTRLVELSQLIPRIKHLGDNIRENLVYHVIDELLARKVKDEGMKMEDLKKEAVERVISIWEKIEQEG</sequence>
<reference evidence="2 3" key="1">
    <citation type="submission" date="2022-10" db="EMBL/GenBank/DDBJ databases">
        <title>Comparative genomics and taxonomic characterization of three novel marine species of genus Reichenbachiella exhibiting antioxidant and polysaccharide degradation activities.</title>
        <authorList>
            <person name="Muhammad N."/>
            <person name="Lee Y.-J."/>
            <person name="Ko J."/>
            <person name="Kim S.-G."/>
        </authorList>
    </citation>
    <scope>NUCLEOTIDE SEQUENCE [LARGE SCALE GENOMIC DNA]</scope>
    <source>
        <strain evidence="2 3">ABR2-5</strain>
    </source>
</reference>
<dbReference type="PANTHER" id="PTHR43581">
    <property type="entry name" value="ATP/GTP PHOSPHATASE"/>
    <property type="match status" value="1"/>
</dbReference>
<dbReference type="InterPro" id="IPR003959">
    <property type="entry name" value="ATPase_AAA_core"/>
</dbReference>
<dbReference type="InterPro" id="IPR027417">
    <property type="entry name" value="P-loop_NTPase"/>
</dbReference>
<dbReference type="InterPro" id="IPR051396">
    <property type="entry name" value="Bact_Antivir_Def_Nuclease"/>
</dbReference>
<dbReference type="SUPFAM" id="SSF52540">
    <property type="entry name" value="P-loop containing nucleoside triphosphate hydrolases"/>
    <property type="match status" value="1"/>
</dbReference>
<dbReference type="RefSeq" id="WP_264136783.1">
    <property type="nucleotide sequence ID" value="NZ_JAOYOD010000001.1"/>
</dbReference>
<dbReference type="CDD" id="cd00085">
    <property type="entry name" value="HNHc"/>
    <property type="match status" value="1"/>
</dbReference>
<comment type="caution">
    <text evidence="2">The sequence shown here is derived from an EMBL/GenBank/DDBJ whole genome shotgun (WGS) entry which is preliminary data.</text>
</comment>
<dbReference type="PANTHER" id="PTHR43581:SF2">
    <property type="entry name" value="EXCINUCLEASE ATPASE SUBUNIT"/>
    <property type="match status" value="1"/>
</dbReference>
<organism evidence="2 3">
    <name type="scientific">Reichenbachiella ulvae</name>
    <dbReference type="NCBI Taxonomy" id="2980104"/>
    <lineage>
        <taxon>Bacteria</taxon>
        <taxon>Pseudomonadati</taxon>
        <taxon>Bacteroidota</taxon>
        <taxon>Cytophagia</taxon>
        <taxon>Cytophagales</taxon>
        <taxon>Reichenbachiellaceae</taxon>
        <taxon>Reichenbachiella</taxon>
    </lineage>
</organism>
<evidence type="ECO:0000259" key="1">
    <source>
        <dbReference type="SMART" id="SM00507"/>
    </source>
</evidence>
<dbReference type="EMBL" id="JAOYOD010000001">
    <property type="protein sequence ID" value="MCV9385997.1"/>
    <property type="molecule type" value="Genomic_DNA"/>
</dbReference>
<evidence type="ECO:0000313" key="3">
    <source>
        <dbReference type="Proteomes" id="UP001300692"/>
    </source>
</evidence>
<dbReference type="Gene3D" id="1.10.30.50">
    <property type="match status" value="1"/>
</dbReference>
<dbReference type="InterPro" id="IPR003615">
    <property type="entry name" value="HNH_nuc"/>
</dbReference>
<feature type="domain" description="HNH nuclease" evidence="1">
    <location>
        <begin position="56"/>
        <end position="122"/>
    </location>
</feature>
<gene>
    <name evidence="2" type="ORF">N7U62_04945</name>
</gene>